<sequence length="116" mass="12196">MADPNGLTDAEYLVLSPLEGDLPLPLGEIADAFLACVAGEPPTTAQVAALLGPALAALAAHGLTAVRRFDSWPARWEHGAEVVDLGGDGGRVDIWSRTRTHDVWVARITEAGTGWL</sequence>
<evidence type="ECO:0000313" key="2">
    <source>
        <dbReference type="Proteomes" id="UP000199385"/>
    </source>
</evidence>
<dbReference type="AlphaFoldDB" id="A0A1A8ZMX2"/>
<dbReference type="Proteomes" id="UP000199385">
    <property type="component" value="Chromosome I"/>
</dbReference>
<dbReference type="EMBL" id="LT594323">
    <property type="protein sequence ID" value="SBT45443.1"/>
    <property type="molecule type" value="Genomic_DNA"/>
</dbReference>
<name>A0A1A8ZMX2_9ACTN</name>
<protein>
    <submittedName>
        <fullName evidence="1">Uncharacterized protein</fullName>
    </submittedName>
</protein>
<evidence type="ECO:0000313" key="1">
    <source>
        <dbReference type="EMBL" id="SBT45443.1"/>
    </source>
</evidence>
<proteinExistence type="predicted"/>
<keyword evidence="2" id="KW-1185">Reference proteome</keyword>
<dbReference type="RefSeq" id="WP_091664515.1">
    <property type="nucleotide sequence ID" value="NZ_LT594323.1"/>
</dbReference>
<gene>
    <name evidence="1" type="ORF">GA0070611_3035</name>
</gene>
<dbReference type="PATRIC" id="fig|261654.4.peg.3088"/>
<organism evidence="1 2">
    <name type="scientific">Micromonospora auratinigra</name>
    <dbReference type="NCBI Taxonomy" id="261654"/>
    <lineage>
        <taxon>Bacteria</taxon>
        <taxon>Bacillati</taxon>
        <taxon>Actinomycetota</taxon>
        <taxon>Actinomycetes</taxon>
        <taxon>Micromonosporales</taxon>
        <taxon>Micromonosporaceae</taxon>
        <taxon>Micromonospora</taxon>
    </lineage>
</organism>
<reference evidence="2" key="1">
    <citation type="submission" date="2016-06" db="EMBL/GenBank/DDBJ databases">
        <authorList>
            <person name="Varghese N."/>
            <person name="Submissions Spin"/>
        </authorList>
    </citation>
    <scope>NUCLEOTIDE SEQUENCE [LARGE SCALE GENOMIC DNA]</scope>
    <source>
        <strain evidence="2">DSM 44815</strain>
    </source>
</reference>
<accession>A0A1A8ZMX2</accession>